<protein>
    <submittedName>
        <fullName evidence="1">RNA-directed DNA polymerase, eukaryota, Reverse transcriptase zinc-binding domain protein</fullName>
    </submittedName>
</protein>
<keyword evidence="2" id="KW-1185">Reference proteome</keyword>
<keyword evidence="1" id="KW-0548">Nucleotidyltransferase</keyword>
<proteinExistence type="predicted"/>
<dbReference type="PANTHER" id="PTHR33116">
    <property type="entry name" value="REVERSE TRANSCRIPTASE ZINC-BINDING DOMAIN-CONTAINING PROTEIN-RELATED-RELATED"/>
    <property type="match status" value="1"/>
</dbReference>
<accession>A0A7J6XD13</accession>
<sequence>MSEQDGQAMGAILGITLVKLLVNYLGVPPVSSRMGINECLPLMEKITTKIFNWKNIILSHAGRLELMKSILHSFHVYWSRTFVLPSTFLDQVQKKCIKLLGSGPAMAKILHQARAETVCLPAKEGGLSRTDLARWNKAASMGLVFKIDANDDFLWVKCSRDRLPRGKFFGLIIFLLRIATGCGKMC</sequence>
<gene>
    <name evidence="1" type="ORF">FRX31_003658</name>
</gene>
<evidence type="ECO:0000313" key="2">
    <source>
        <dbReference type="Proteomes" id="UP000554482"/>
    </source>
</evidence>
<dbReference type="OrthoDB" id="1751077at2759"/>
<reference evidence="1 2" key="1">
    <citation type="submission" date="2020-06" db="EMBL/GenBank/DDBJ databases">
        <title>Transcriptomic and genomic resources for Thalictrum thalictroides and T. hernandezii: Facilitating candidate gene discovery in an emerging model plant lineage.</title>
        <authorList>
            <person name="Arias T."/>
            <person name="Riano-Pachon D.M."/>
            <person name="Di Stilio V.S."/>
        </authorList>
    </citation>
    <scope>NUCLEOTIDE SEQUENCE [LARGE SCALE GENOMIC DNA]</scope>
    <source>
        <strain evidence="2">cv. WT478/WT964</strain>
        <tissue evidence="1">Leaves</tissue>
    </source>
</reference>
<dbReference type="GO" id="GO:0003964">
    <property type="term" value="F:RNA-directed DNA polymerase activity"/>
    <property type="evidence" value="ECO:0007669"/>
    <property type="project" value="UniProtKB-KW"/>
</dbReference>
<keyword evidence="1" id="KW-0695">RNA-directed DNA polymerase</keyword>
<keyword evidence="1" id="KW-0808">Transferase</keyword>
<dbReference type="PANTHER" id="PTHR33116:SF78">
    <property type="entry name" value="OS12G0587133 PROTEIN"/>
    <property type="match status" value="1"/>
</dbReference>
<organism evidence="1 2">
    <name type="scientific">Thalictrum thalictroides</name>
    <name type="common">Rue-anemone</name>
    <name type="synonym">Anemone thalictroides</name>
    <dbReference type="NCBI Taxonomy" id="46969"/>
    <lineage>
        <taxon>Eukaryota</taxon>
        <taxon>Viridiplantae</taxon>
        <taxon>Streptophyta</taxon>
        <taxon>Embryophyta</taxon>
        <taxon>Tracheophyta</taxon>
        <taxon>Spermatophyta</taxon>
        <taxon>Magnoliopsida</taxon>
        <taxon>Ranunculales</taxon>
        <taxon>Ranunculaceae</taxon>
        <taxon>Thalictroideae</taxon>
        <taxon>Thalictrum</taxon>
    </lineage>
</organism>
<dbReference type="EMBL" id="JABWDY010002308">
    <property type="protein sequence ID" value="KAF5206755.1"/>
    <property type="molecule type" value="Genomic_DNA"/>
</dbReference>
<comment type="caution">
    <text evidence="1">The sequence shown here is derived from an EMBL/GenBank/DDBJ whole genome shotgun (WGS) entry which is preliminary data.</text>
</comment>
<dbReference type="Proteomes" id="UP000554482">
    <property type="component" value="Unassembled WGS sequence"/>
</dbReference>
<dbReference type="AlphaFoldDB" id="A0A7J6XD13"/>
<name>A0A7J6XD13_THATH</name>
<evidence type="ECO:0000313" key="1">
    <source>
        <dbReference type="EMBL" id="KAF5206755.1"/>
    </source>
</evidence>